<dbReference type="EMBL" id="LAZR01061921">
    <property type="protein sequence ID" value="KKK62586.1"/>
    <property type="molecule type" value="Genomic_DNA"/>
</dbReference>
<proteinExistence type="predicted"/>
<dbReference type="AlphaFoldDB" id="A0A0F8ZRL5"/>
<accession>A0A0F8ZRL5</accession>
<name>A0A0F8ZRL5_9ZZZZ</name>
<reference evidence="1" key="1">
    <citation type="journal article" date="2015" name="Nature">
        <title>Complex archaea that bridge the gap between prokaryotes and eukaryotes.</title>
        <authorList>
            <person name="Spang A."/>
            <person name="Saw J.H."/>
            <person name="Jorgensen S.L."/>
            <person name="Zaremba-Niedzwiedzka K."/>
            <person name="Martijn J."/>
            <person name="Lind A.E."/>
            <person name="van Eijk R."/>
            <person name="Schleper C."/>
            <person name="Guy L."/>
            <person name="Ettema T.J."/>
        </authorList>
    </citation>
    <scope>NUCLEOTIDE SEQUENCE</scope>
</reference>
<feature type="non-terminal residue" evidence="1">
    <location>
        <position position="1"/>
    </location>
</feature>
<protein>
    <recommendedName>
        <fullName evidence="2">4Fe4S-binding SPASM domain-containing protein</fullName>
    </recommendedName>
</protein>
<gene>
    <name evidence="1" type="ORF">LCGC14_3002840</name>
</gene>
<evidence type="ECO:0000313" key="1">
    <source>
        <dbReference type="EMBL" id="KKK62586.1"/>
    </source>
</evidence>
<evidence type="ECO:0008006" key="2">
    <source>
        <dbReference type="Google" id="ProtNLM"/>
    </source>
</evidence>
<organism evidence="1">
    <name type="scientific">marine sediment metagenome</name>
    <dbReference type="NCBI Taxonomy" id="412755"/>
    <lineage>
        <taxon>unclassified sequences</taxon>
        <taxon>metagenomes</taxon>
        <taxon>ecological metagenomes</taxon>
    </lineage>
</organism>
<comment type="caution">
    <text evidence="1">The sequence shown here is derived from an EMBL/GenBank/DDBJ whole genome shotgun (WGS) entry which is preliminary data.</text>
</comment>
<sequence>KCHEEETDDFHVYTVIHKYDENFHVKHDFKKCLASPLVIQCCTDGNCYVCVDHRMEERFKLGSQKDIKQWWGGDKHKELVQSIDPLTECSRCTWSEYNKQTEVIENDSMCLAFP</sequence>